<dbReference type="PANTHER" id="PTHR28142:SF1">
    <property type="entry name" value="MITOCHONDRIAL INNER MEMBRANE I-AAA PROTEASE SUPERCOMPLEX SUBUNIT MGR3-RELATED"/>
    <property type="match status" value="1"/>
</dbReference>
<feature type="region of interest" description="Disordered" evidence="1">
    <location>
        <begin position="47"/>
        <end position="67"/>
    </location>
</feature>
<proteinExistence type="predicted"/>
<evidence type="ECO:0000256" key="1">
    <source>
        <dbReference type="SAM" id="MobiDB-lite"/>
    </source>
</evidence>
<evidence type="ECO:0000313" key="4">
    <source>
        <dbReference type="Proteomes" id="UP001338125"/>
    </source>
</evidence>
<dbReference type="Proteomes" id="UP001338125">
    <property type="component" value="Unassembled WGS sequence"/>
</dbReference>
<organism evidence="3 4">
    <name type="scientific">Cladobotryum mycophilum</name>
    <dbReference type="NCBI Taxonomy" id="491253"/>
    <lineage>
        <taxon>Eukaryota</taxon>
        <taxon>Fungi</taxon>
        <taxon>Dikarya</taxon>
        <taxon>Ascomycota</taxon>
        <taxon>Pezizomycotina</taxon>
        <taxon>Sordariomycetes</taxon>
        <taxon>Hypocreomycetidae</taxon>
        <taxon>Hypocreales</taxon>
        <taxon>Hypocreaceae</taxon>
        <taxon>Cladobotryum</taxon>
    </lineage>
</organism>
<dbReference type="PANTHER" id="PTHR28142">
    <property type="entry name" value="MITOCHONDRIAL INNER MEMBRANE I-AAA PROTEASE SUPERCOMPLEX SUBUNIT MGR3-RELATED"/>
    <property type="match status" value="1"/>
</dbReference>
<evidence type="ECO:0000313" key="3">
    <source>
        <dbReference type="EMBL" id="KAK5987241.1"/>
    </source>
</evidence>
<reference evidence="3 4" key="1">
    <citation type="submission" date="2024-01" db="EMBL/GenBank/DDBJ databases">
        <title>Complete genome of Cladobotryum mycophilum ATHUM6906.</title>
        <authorList>
            <person name="Christinaki A.C."/>
            <person name="Myridakis A.I."/>
            <person name="Kouvelis V.N."/>
        </authorList>
    </citation>
    <scope>NUCLEOTIDE SEQUENCE [LARGE SCALE GENOMIC DNA]</scope>
    <source>
        <strain evidence="3 4">ATHUM6906</strain>
    </source>
</reference>
<keyword evidence="2" id="KW-1133">Transmembrane helix</keyword>
<name>A0ABR0S607_9HYPO</name>
<keyword evidence="2" id="KW-0812">Transmembrane</keyword>
<dbReference type="Gene3D" id="1.25.40.10">
    <property type="entry name" value="Tetratricopeptide repeat domain"/>
    <property type="match status" value="1"/>
</dbReference>
<dbReference type="EMBL" id="JAVFKD010000016">
    <property type="protein sequence ID" value="KAK5987241.1"/>
    <property type="molecule type" value="Genomic_DNA"/>
</dbReference>
<dbReference type="CDD" id="cd24145">
    <property type="entry name" value="Mgr3-like"/>
    <property type="match status" value="1"/>
</dbReference>
<feature type="compositionally biased region" description="Polar residues" evidence="1">
    <location>
        <begin position="51"/>
        <end position="60"/>
    </location>
</feature>
<feature type="region of interest" description="Disordered" evidence="1">
    <location>
        <begin position="240"/>
        <end position="261"/>
    </location>
</feature>
<keyword evidence="2" id="KW-0472">Membrane</keyword>
<keyword evidence="4" id="KW-1185">Reference proteome</keyword>
<dbReference type="InterPro" id="IPR011990">
    <property type="entry name" value="TPR-like_helical_dom_sf"/>
</dbReference>
<evidence type="ECO:0000256" key="2">
    <source>
        <dbReference type="SAM" id="Phobius"/>
    </source>
</evidence>
<feature type="transmembrane region" description="Helical" evidence="2">
    <location>
        <begin position="111"/>
        <end position="129"/>
    </location>
</feature>
<comment type="caution">
    <text evidence="3">The sequence shown here is derived from an EMBL/GenBank/DDBJ whole genome shotgun (WGS) entry which is preliminary data.</text>
</comment>
<gene>
    <name evidence="3" type="ORF">PT974_11365</name>
</gene>
<evidence type="ECO:0008006" key="5">
    <source>
        <dbReference type="Google" id="ProtNLM"/>
    </source>
</evidence>
<dbReference type="SUPFAM" id="SSF48452">
    <property type="entry name" value="TPR-like"/>
    <property type="match status" value="1"/>
</dbReference>
<accession>A0ABR0S607</accession>
<protein>
    <recommendedName>
        <fullName evidence="5">TPR domain-containing protein</fullName>
    </recommendedName>
</protein>
<sequence length="503" mass="56023">MSISAIASLRPSNGKCFRTATTGLLSVRVKSRSATVHLRAVVALQPEQRRQQSTSNTPQDGNAKAGKPQISFRQFVGRAVSVSLRNLVVALSPRGIRQAYRENPGLTTMNIVLLLFTFVFSAVAVRAYINTFYNSEFSKYPEPVANTLRRAIYYTNIKPEPELALRFYKKAMEQCTEIGLDPFSDEMLGIRIQVSFWLQKINSYKAAIDVLESVLDDCRKWVDVMEQSVQDGKVDDKGRYVNEAQPVASPSKEGEKDAPEPVETLWRKRQRLLAKAIGTSVKLGELYADEHVLNPERAHGHLVWAVETSLKEFGRRKTDGLKPGEADWLTSEELGGAMESLGRDYERRSQFQLAIPLFFQALKLCESPCHRAVIMNNLAASFAQHPIYAPGTKEVSEDLKGILDTPIPTTRQDCLEAGLNWAKNAYTHANDVKGDERTPECDEACAVALSNWGDIAAMLGKTDLARKKYMECVELSTKLEFPDGVTQAREGLAKLAMGTTLKK</sequence>
<dbReference type="InterPro" id="IPR040201">
    <property type="entry name" value="Mrg3-like"/>
</dbReference>